<proteinExistence type="predicted"/>
<accession>A0A2K3DU47</accession>
<keyword evidence="4" id="KW-0479">Metal-binding</keyword>
<dbReference type="KEGG" id="cre:CHLRE_04g218950v5"/>
<feature type="region of interest" description="Disordered" evidence="5">
    <location>
        <begin position="943"/>
        <end position="986"/>
    </location>
</feature>
<keyword evidence="8" id="KW-1185">Reference proteome</keyword>
<feature type="repeat" description="ANK" evidence="3">
    <location>
        <begin position="419"/>
        <end position="451"/>
    </location>
</feature>
<dbReference type="PROSITE" id="PS50297">
    <property type="entry name" value="ANK_REP_REGION"/>
    <property type="match status" value="3"/>
</dbReference>
<feature type="region of interest" description="Disordered" evidence="5">
    <location>
        <begin position="728"/>
        <end position="759"/>
    </location>
</feature>
<dbReference type="InterPro" id="IPR036770">
    <property type="entry name" value="Ankyrin_rpt-contain_sf"/>
</dbReference>
<evidence type="ECO:0000256" key="1">
    <source>
        <dbReference type="ARBA" id="ARBA00022737"/>
    </source>
</evidence>
<dbReference type="RefSeq" id="XP_042925201.1">
    <property type="nucleotide sequence ID" value="XM_043061849.1"/>
</dbReference>
<dbReference type="Gene3D" id="1.25.40.20">
    <property type="entry name" value="Ankyrin repeat-containing domain"/>
    <property type="match status" value="1"/>
</dbReference>
<dbReference type="InterPro" id="IPR013083">
    <property type="entry name" value="Znf_RING/FYVE/PHD"/>
</dbReference>
<feature type="domain" description="RING-type" evidence="6">
    <location>
        <begin position="862"/>
        <end position="912"/>
    </location>
</feature>
<evidence type="ECO:0000256" key="3">
    <source>
        <dbReference type="PROSITE-ProRule" id="PRU00023"/>
    </source>
</evidence>
<evidence type="ECO:0000256" key="4">
    <source>
        <dbReference type="PROSITE-ProRule" id="PRU00175"/>
    </source>
</evidence>
<organism evidence="7 8">
    <name type="scientific">Chlamydomonas reinhardtii</name>
    <name type="common">Chlamydomonas smithii</name>
    <dbReference type="NCBI Taxonomy" id="3055"/>
    <lineage>
        <taxon>Eukaryota</taxon>
        <taxon>Viridiplantae</taxon>
        <taxon>Chlorophyta</taxon>
        <taxon>core chlorophytes</taxon>
        <taxon>Chlorophyceae</taxon>
        <taxon>CS clade</taxon>
        <taxon>Chlamydomonadales</taxon>
        <taxon>Chlamydomonadaceae</taxon>
        <taxon>Chlamydomonas</taxon>
    </lineage>
</organism>
<feature type="region of interest" description="Disordered" evidence="5">
    <location>
        <begin position="671"/>
        <end position="705"/>
    </location>
</feature>
<evidence type="ECO:0000259" key="6">
    <source>
        <dbReference type="PROSITE" id="PS50089"/>
    </source>
</evidence>
<dbReference type="EMBL" id="CM008965">
    <property type="protein sequence ID" value="PNW84045.1"/>
    <property type="molecule type" value="Genomic_DNA"/>
</dbReference>
<dbReference type="Gramene" id="PNW84045">
    <property type="protein sequence ID" value="PNW84045"/>
    <property type="gene ID" value="CHLRE_04g218950v5"/>
</dbReference>
<dbReference type="InterPro" id="IPR001841">
    <property type="entry name" value="Znf_RING"/>
</dbReference>
<dbReference type="AlphaFoldDB" id="A0A2K3DU47"/>
<reference evidence="7 8" key="1">
    <citation type="journal article" date="2007" name="Science">
        <title>The Chlamydomonas genome reveals the evolution of key animal and plant functions.</title>
        <authorList>
            <person name="Merchant S.S."/>
            <person name="Prochnik S.E."/>
            <person name="Vallon O."/>
            <person name="Harris E.H."/>
            <person name="Karpowicz S.J."/>
            <person name="Witman G.B."/>
            <person name="Terry A."/>
            <person name="Salamov A."/>
            <person name="Fritz-Laylin L.K."/>
            <person name="Marechal-Drouard L."/>
            <person name="Marshall W.F."/>
            <person name="Qu L.H."/>
            <person name="Nelson D.R."/>
            <person name="Sanderfoot A.A."/>
            <person name="Spalding M.H."/>
            <person name="Kapitonov V.V."/>
            <person name="Ren Q."/>
            <person name="Ferris P."/>
            <person name="Lindquist E."/>
            <person name="Shapiro H."/>
            <person name="Lucas S.M."/>
            <person name="Grimwood J."/>
            <person name="Schmutz J."/>
            <person name="Cardol P."/>
            <person name="Cerutti H."/>
            <person name="Chanfreau G."/>
            <person name="Chen C.L."/>
            <person name="Cognat V."/>
            <person name="Croft M.T."/>
            <person name="Dent R."/>
            <person name="Dutcher S."/>
            <person name="Fernandez E."/>
            <person name="Fukuzawa H."/>
            <person name="Gonzalez-Ballester D."/>
            <person name="Gonzalez-Halphen D."/>
            <person name="Hallmann A."/>
            <person name="Hanikenne M."/>
            <person name="Hippler M."/>
            <person name="Inwood W."/>
            <person name="Jabbari K."/>
            <person name="Kalanon M."/>
            <person name="Kuras R."/>
            <person name="Lefebvre P.A."/>
            <person name="Lemaire S.D."/>
            <person name="Lobanov A.V."/>
            <person name="Lohr M."/>
            <person name="Manuell A."/>
            <person name="Meier I."/>
            <person name="Mets L."/>
            <person name="Mittag M."/>
            <person name="Mittelmeier T."/>
            <person name="Moroney J.V."/>
            <person name="Moseley J."/>
            <person name="Napoli C."/>
            <person name="Nedelcu A.M."/>
            <person name="Niyogi K."/>
            <person name="Novoselov S.V."/>
            <person name="Paulsen I.T."/>
            <person name="Pazour G."/>
            <person name="Purton S."/>
            <person name="Ral J.P."/>
            <person name="Riano-Pachon D.M."/>
            <person name="Riekhof W."/>
            <person name="Rymarquis L."/>
            <person name="Schroda M."/>
            <person name="Stern D."/>
            <person name="Umen J."/>
            <person name="Willows R."/>
            <person name="Wilson N."/>
            <person name="Zimmer S.L."/>
            <person name="Allmer J."/>
            <person name="Balk J."/>
            <person name="Bisova K."/>
            <person name="Chen C.J."/>
            <person name="Elias M."/>
            <person name="Gendler K."/>
            <person name="Hauser C."/>
            <person name="Lamb M.R."/>
            <person name="Ledford H."/>
            <person name="Long J.C."/>
            <person name="Minagawa J."/>
            <person name="Page M.D."/>
            <person name="Pan J."/>
            <person name="Pootakham W."/>
            <person name="Roje S."/>
            <person name="Rose A."/>
            <person name="Stahlberg E."/>
            <person name="Terauchi A.M."/>
            <person name="Yang P."/>
            <person name="Ball S."/>
            <person name="Bowler C."/>
            <person name="Dieckmann C.L."/>
            <person name="Gladyshev V.N."/>
            <person name="Green P."/>
            <person name="Jorgensen R."/>
            <person name="Mayfield S."/>
            <person name="Mueller-Roeber B."/>
            <person name="Rajamani S."/>
            <person name="Sayre R.T."/>
            <person name="Brokstein P."/>
            <person name="Dubchak I."/>
            <person name="Goodstein D."/>
            <person name="Hornick L."/>
            <person name="Huang Y.W."/>
            <person name="Jhaveri J."/>
            <person name="Luo Y."/>
            <person name="Martinez D."/>
            <person name="Ngau W.C."/>
            <person name="Otillar B."/>
            <person name="Poliakov A."/>
            <person name="Porter A."/>
            <person name="Szajkowski L."/>
            <person name="Werner G."/>
            <person name="Zhou K."/>
            <person name="Grigoriev I.V."/>
            <person name="Rokhsar D.S."/>
            <person name="Grossman A.R."/>
        </authorList>
    </citation>
    <scope>NUCLEOTIDE SEQUENCE [LARGE SCALE GENOMIC DNA]</scope>
    <source>
        <strain evidence="8">CC-503</strain>
    </source>
</reference>
<protein>
    <recommendedName>
        <fullName evidence="6">RING-type domain-containing protein</fullName>
    </recommendedName>
</protein>
<dbReference type="GeneID" id="66053217"/>
<evidence type="ECO:0000256" key="2">
    <source>
        <dbReference type="ARBA" id="ARBA00023043"/>
    </source>
</evidence>
<dbReference type="InParanoid" id="A0A2K3DU47"/>
<feature type="region of interest" description="Disordered" evidence="5">
    <location>
        <begin position="239"/>
        <end position="296"/>
    </location>
</feature>
<keyword evidence="4" id="KW-0863">Zinc-finger</keyword>
<dbReference type="SUPFAM" id="SSF57850">
    <property type="entry name" value="RING/U-box"/>
    <property type="match status" value="1"/>
</dbReference>
<feature type="repeat" description="ANK" evidence="3">
    <location>
        <begin position="307"/>
        <end position="333"/>
    </location>
</feature>
<dbReference type="InterPro" id="IPR050889">
    <property type="entry name" value="Dendritic_Spine_Reg/Scaffold"/>
</dbReference>
<dbReference type="SMART" id="SM00248">
    <property type="entry name" value="ANK"/>
    <property type="match status" value="5"/>
</dbReference>
<dbReference type="GO" id="GO:0008270">
    <property type="term" value="F:zinc ion binding"/>
    <property type="evidence" value="ECO:0007669"/>
    <property type="project" value="UniProtKB-KW"/>
</dbReference>
<evidence type="ECO:0000256" key="5">
    <source>
        <dbReference type="SAM" id="MobiDB-lite"/>
    </source>
</evidence>
<dbReference type="PROSITE" id="PS50089">
    <property type="entry name" value="ZF_RING_2"/>
    <property type="match status" value="1"/>
</dbReference>
<dbReference type="PANTHER" id="PTHR24166">
    <property type="entry name" value="ROLLING PEBBLES, ISOFORM B"/>
    <property type="match status" value="1"/>
</dbReference>
<evidence type="ECO:0000313" key="7">
    <source>
        <dbReference type="EMBL" id="PNW84045.1"/>
    </source>
</evidence>
<evidence type="ECO:0000313" key="8">
    <source>
        <dbReference type="Proteomes" id="UP000006906"/>
    </source>
</evidence>
<dbReference type="PROSITE" id="PS50088">
    <property type="entry name" value="ANK_REPEAT"/>
    <property type="match status" value="3"/>
</dbReference>
<dbReference type="CDD" id="cd16449">
    <property type="entry name" value="RING-HC"/>
    <property type="match status" value="1"/>
</dbReference>
<feature type="compositionally biased region" description="Basic and acidic residues" evidence="5">
    <location>
        <begin position="671"/>
        <end position="687"/>
    </location>
</feature>
<feature type="compositionally biased region" description="Gly residues" evidence="5">
    <location>
        <begin position="730"/>
        <end position="740"/>
    </location>
</feature>
<dbReference type="Pfam" id="PF12796">
    <property type="entry name" value="Ank_2"/>
    <property type="match status" value="1"/>
</dbReference>
<dbReference type="Gene3D" id="3.30.40.10">
    <property type="entry name" value="Zinc/RING finger domain, C3HC4 (zinc finger)"/>
    <property type="match status" value="1"/>
</dbReference>
<name>A0A2K3DU47_CHLRE</name>
<keyword evidence="4" id="KW-0862">Zinc</keyword>
<feature type="region of interest" description="Disordered" evidence="5">
    <location>
        <begin position="113"/>
        <end position="163"/>
    </location>
</feature>
<dbReference type="Proteomes" id="UP000006906">
    <property type="component" value="Chromosome 4"/>
</dbReference>
<dbReference type="PANTHER" id="PTHR24166:SF48">
    <property type="entry name" value="PROTEIN VAPYRIN"/>
    <property type="match status" value="1"/>
</dbReference>
<gene>
    <name evidence="7" type="ORF">CHLRE_04g218950v5</name>
</gene>
<feature type="compositionally biased region" description="Low complexity" evidence="5">
    <location>
        <begin position="239"/>
        <end position="252"/>
    </location>
</feature>
<dbReference type="InterPro" id="IPR002110">
    <property type="entry name" value="Ankyrin_rpt"/>
</dbReference>
<dbReference type="SUPFAM" id="SSF48403">
    <property type="entry name" value="Ankyrin repeat"/>
    <property type="match status" value="1"/>
</dbReference>
<sequence>MGAACSAPNEDGAQRYAQAQLVSAIKKGDQAKYVKVARLNLPAALELAGWQKAQAIHAAAKKGHTQVLSFLVSLGAAEEVVLERNSALSHGRASRSASQSSAAVITGRGLHRASGAPVPIGRPSPVPGLAPGVTADAPLAPTAPSARPSLPSYSAAPPAGDLDGARLQQRASGVGAGGAGGGGAGAGGGGAGGGGGGGGRTGVDLTGAAAATARTSATGLATTQAGQQSSAVVTATSTAATTTSQTGPSTAVPAMASSTNLSPSAAAPTAATATAPPPAPSAPPPPAPPPPVVSEHLSSWINAPDRRGRTPLATAVLHNRIEFVSRLISLGADPWARAPARPGCGGGMSGGGGAGSSGAAGAGISRFGGGAAVGGRGGGVTPLHLAAWLGHAPLAAEILKSGVPGPNPRRRLADVQDAYGFTPLHYAAAGGHADVAEVLLAAGASAANPSVAAWPWGGDGHCVMPPLLGSTAGLRGVPRRLAAAVSGALSLAGDGEFAAALSGGSGASGGSPGGSGRGSAVVAARSNPLHVAALRGDGCMVAVILRKYLMDTEGLSRQARERVPDPRRHLNKDGFQPYMLAGNAGHWHVAQMLIPFSRDNQLLTRDRDFLMFFPLPQQTDAAAALLGDSVAAGGPGGGGGGALGPPSLRDLASRSLASSLLADLKAAETALREREKEKEKDKEKERVAQGGERGTGGGTGGGAGAGGAAGVSAFGALLVRGLRAAAEAATGGGGGVGGHSPGPNSPRASMSGARTPKRRSAELTAMIANTGGHTGVTPRRSPSIELYMGGATTCTGVGVGISTGSAAAAVAGAAATGTGSGAAGAGAAAPAAGAGGGLGSPSGLASPVAGSSCASLPRPAWCDVCFEAPQELCLRPCPHRLCAQCCRRVVEMHLLAPRAPAKSVPPRCPFCQATIRGFTLPPAAGAAPRAPTQPQVQLPALQLLAQPAPAAQPSPQAQQQLPQAQPECQQQQPTTPVQWAPTSQVQ</sequence>
<dbReference type="OrthoDB" id="20872at2759"/>
<feature type="compositionally biased region" description="Low complexity" evidence="5">
    <location>
        <begin position="262"/>
        <end position="274"/>
    </location>
</feature>
<feature type="compositionally biased region" description="Pro residues" evidence="5">
    <location>
        <begin position="275"/>
        <end position="292"/>
    </location>
</feature>
<feature type="compositionally biased region" description="Gly residues" evidence="5">
    <location>
        <begin position="691"/>
        <end position="705"/>
    </location>
</feature>
<feature type="compositionally biased region" description="Low complexity" evidence="5">
    <location>
        <begin position="143"/>
        <end position="159"/>
    </location>
</feature>
<feature type="repeat" description="ANK" evidence="3">
    <location>
        <begin position="378"/>
        <end position="403"/>
    </location>
</feature>
<keyword evidence="1" id="KW-0677">Repeat</keyword>
<keyword evidence="2 3" id="KW-0040">ANK repeat</keyword>